<keyword evidence="3" id="KW-1185">Reference proteome</keyword>
<comment type="caution">
    <text evidence="2">The sequence shown here is derived from an EMBL/GenBank/DDBJ whole genome shotgun (WGS) entry which is preliminary data.</text>
</comment>
<dbReference type="EMBL" id="JBAHYK010002875">
    <property type="protein sequence ID" value="KAL0564293.1"/>
    <property type="molecule type" value="Genomic_DNA"/>
</dbReference>
<feature type="compositionally biased region" description="Polar residues" evidence="1">
    <location>
        <begin position="524"/>
        <end position="535"/>
    </location>
</feature>
<evidence type="ECO:0000256" key="1">
    <source>
        <dbReference type="SAM" id="MobiDB-lite"/>
    </source>
</evidence>
<feature type="compositionally biased region" description="Polar residues" evidence="1">
    <location>
        <begin position="454"/>
        <end position="463"/>
    </location>
</feature>
<feature type="compositionally biased region" description="Polar residues" evidence="1">
    <location>
        <begin position="594"/>
        <end position="612"/>
    </location>
</feature>
<feature type="compositionally biased region" description="Low complexity" evidence="1">
    <location>
        <begin position="493"/>
        <end position="511"/>
    </location>
</feature>
<feature type="compositionally biased region" description="Low complexity" evidence="1">
    <location>
        <begin position="546"/>
        <end position="565"/>
    </location>
</feature>
<dbReference type="Proteomes" id="UP001465976">
    <property type="component" value="Unassembled WGS sequence"/>
</dbReference>
<reference evidence="2 3" key="1">
    <citation type="submission" date="2024-02" db="EMBL/GenBank/DDBJ databases">
        <title>A draft genome for the cacao thread blight pathogen Marasmius crinis-equi.</title>
        <authorList>
            <person name="Cohen S.P."/>
            <person name="Baruah I.K."/>
            <person name="Amoako-Attah I."/>
            <person name="Bukari Y."/>
            <person name="Meinhardt L.W."/>
            <person name="Bailey B.A."/>
        </authorList>
    </citation>
    <scope>NUCLEOTIDE SEQUENCE [LARGE SCALE GENOMIC DNA]</scope>
    <source>
        <strain evidence="2 3">GH-76</strain>
    </source>
</reference>
<feature type="compositionally biased region" description="Low complexity" evidence="1">
    <location>
        <begin position="466"/>
        <end position="475"/>
    </location>
</feature>
<feature type="region of interest" description="Disordered" evidence="1">
    <location>
        <begin position="438"/>
        <end position="654"/>
    </location>
</feature>
<protein>
    <submittedName>
        <fullName evidence="2">Uncharacterized protein</fullName>
    </submittedName>
</protein>
<feature type="compositionally biased region" description="Low complexity" evidence="1">
    <location>
        <begin position="625"/>
        <end position="634"/>
    </location>
</feature>
<feature type="compositionally biased region" description="Basic and acidic residues" evidence="1">
    <location>
        <begin position="614"/>
        <end position="623"/>
    </location>
</feature>
<accession>A0ABR3EN43</accession>
<name>A0ABR3EN43_9AGAR</name>
<proteinExistence type="predicted"/>
<feature type="region of interest" description="Disordered" evidence="1">
    <location>
        <begin position="389"/>
        <end position="413"/>
    </location>
</feature>
<gene>
    <name evidence="2" type="ORF">V5O48_017758</name>
</gene>
<evidence type="ECO:0000313" key="3">
    <source>
        <dbReference type="Proteomes" id="UP001465976"/>
    </source>
</evidence>
<feature type="region of interest" description="Disordered" evidence="1">
    <location>
        <begin position="343"/>
        <end position="375"/>
    </location>
</feature>
<evidence type="ECO:0000313" key="2">
    <source>
        <dbReference type="EMBL" id="KAL0564293.1"/>
    </source>
</evidence>
<sequence>MLYQMGCCWGELWMDTSRGVFCRGPRGPWWEGSRLELNNLPLDAEIIKEDVLARYLASRKLDREVVEWLSWDYDRRDVSQVKVDRPTVISTLDDTILAIRNGVWNDSWDCLGERTELPNGTTRRALRNCEFTLKCNQRYLALELEFDWEEARRDWLAQALSVFHTHGIPLEGDMSTYKLVLPRLLKGTISLSKAKRRRRRKYSPIYLFVLPLSASTFWSFNQDGQTPIPADLCRYLGLPPSLSLTCWEHSCPTSTYKTLQVYQVARNLDPTTTDFAQHRRNHIYEVVKTSLSSRFEEIDNLATTEDSPSPKTFTRSPSGACTLDDGCQAPDIEDMSLRLLLGDTPLEGSSADSGRRTSSRLLQKGSPSKPLATPLVSQAARRTVLGLKPSSKPIASRPVRTPAKPMTVPKPREVATRAVVSPSRKTPLSNVREGTKVVPPVMRGTTPCNPPCSGGSTLRGTEASTRRTVNTVSRTLPAKPMSKPVSAETETLPKVSGSTPPSTSSIKTTLPRSSGIHLSRPDRTINSTERATTPKSGAPSAPLPTPSRKTGTATTTKRTIPHPTTSRSNGAATVPQRPPPTPHPSTLRTPRPGASSSGVTTQADTVQEQQGVQERIETTRIKEASSSNPPSRSPVVATSRVTRPLATRPSVRRS</sequence>
<organism evidence="2 3">
    <name type="scientific">Marasmius crinis-equi</name>
    <dbReference type="NCBI Taxonomy" id="585013"/>
    <lineage>
        <taxon>Eukaryota</taxon>
        <taxon>Fungi</taxon>
        <taxon>Dikarya</taxon>
        <taxon>Basidiomycota</taxon>
        <taxon>Agaricomycotina</taxon>
        <taxon>Agaricomycetes</taxon>
        <taxon>Agaricomycetidae</taxon>
        <taxon>Agaricales</taxon>
        <taxon>Marasmiineae</taxon>
        <taxon>Marasmiaceae</taxon>
        <taxon>Marasmius</taxon>
    </lineage>
</organism>